<dbReference type="VEuPathDB" id="TrichDB:TVAG_481620"/>
<keyword evidence="2" id="KW-1133">Transmembrane helix</keyword>
<feature type="transmembrane region" description="Helical" evidence="2">
    <location>
        <begin position="135"/>
        <end position="154"/>
    </location>
</feature>
<gene>
    <name evidence="3" type="ORF">TVAG_481620</name>
</gene>
<feature type="transmembrane region" description="Helical" evidence="2">
    <location>
        <begin position="209"/>
        <end position="230"/>
    </location>
</feature>
<protein>
    <recommendedName>
        <fullName evidence="5">Intimal thickness related receptor IRP domain-containing protein</fullName>
    </recommendedName>
</protein>
<dbReference type="GO" id="GO:0005794">
    <property type="term" value="C:Golgi apparatus"/>
    <property type="evidence" value="ECO:0000318"/>
    <property type="project" value="GO_Central"/>
</dbReference>
<dbReference type="EMBL" id="DS114304">
    <property type="protein sequence ID" value="EAX88480.1"/>
    <property type="molecule type" value="Genomic_DNA"/>
</dbReference>
<dbReference type="KEGG" id="tva:4746146"/>
<keyword evidence="2" id="KW-0472">Membrane</keyword>
<feature type="transmembrane region" description="Helical" evidence="2">
    <location>
        <begin position="237"/>
        <end position="255"/>
    </location>
</feature>
<evidence type="ECO:0008006" key="5">
    <source>
        <dbReference type="Google" id="ProtNLM"/>
    </source>
</evidence>
<dbReference type="InParanoid" id="A2G2Y2"/>
<dbReference type="InterPro" id="IPR009637">
    <property type="entry name" value="GPR107/GPR108-like"/>
</dbReference>
<dbReference type="PANTHER" id="PTHR21229:SF2">
    <property type="entry name" value="RE59932P"/>
    <property type="match status" value="1"/>
</dbReference>
<organism evidence="3 4">
    <name type="scientific">Trichomonas vaginalis (strain ATCC PRA-98 / G3)</name>
    <dbReference type="NCBI Taxonomy" id="412133"/>
    <lineage>
        <taxon>Eukaryota</taxon>
        <taxon>Metamonada</taxon>
        <taxon>Parabasalia</taxon>
        <taxon>Trichomonadida</taxon>
        <taxon>Trichomonadidae</taxon>
        <taxon>Trichomonas</taxon>
    </lineage>
</organism>
<feature type="transmembrane region" description="Helical" evidence="2">
    <location>
        <begin position="321"/>
        <end position="343"/>
    </location>
</feature>
<reference evidence="3" key="1">
    <citation type="submission" date="2006-10" db="EMBL/GenBank/DDBJ databases">
        <authorList>
            <person name="Amadeo P."/>
            <person name="Zhao Q."/>
            <person name="Wortman J."/>
            <person name="Fraser-Liggett C."/>
            <person name="Carlton J."/>
        </authorList>
    </citation>
    <scope>NUCLEOTIDE SEQUENCE</scope>
    <source>
        <strain evidence="3">G3</strain>
    </source>
</reference>
<name>A2G2Y2_TRIV3</name>
<keyword evidence="4" id="KW-1185">Reference proteome</keyword>
<dbReference type="OrthoDB" id="29657at2759"/>
<feature type="compositionally biased region" description="Basic and acidic residues" evidence="1">
    <location>
        <begin position="449"/>
        <end position="462"/>
    </location>
</feature>
<dbReference type="PANTHER" id="PTHR21229">
    <property type="entry name" value="LUNG SEVEN TRANSMEMBRANE RECEPTOR"/>
    <property type="match status" value="1"/>
</dbReference>
<dbReference type="OMA" id="DIINCAM"/>
<feature type="transmembrane region" description="Helical" evidence="2">
    <location>
        <begin position="166"/>
        <end position="189"/>
    </location>
</feature>
<feature type="transmembrane region" description="Helical" evidence="2">
    <location>
        <begin position="349"/>
        <end position="369"/>
    </location>
</feature>
<dbReference type="GO" id="GO:0016020">
    <property type="term" value="C:membrane"/>
    <property type="evidence" value="ECO:0000318"/>
    <property type="project" value="GO_Central"/>
</dbReference>
<evidence type="ECO:0000256" key="2">
    <source>
        <dbReference type="SAM" id="Phobius"/>
    </source>
</evidence>
<dbReference type="Proteomes" id="UP000001542">
    <property type="component" value="Unassembled WGS sequence"/>
</dbReference>
<feature type="transmembrane region" description="Helical" evidence="2">
    <location>
        <begin position="261"/>
        <end position="279"/>
    </location>
</feature>
<evidence type="ECO:0000256" key="1">
    <source>
        <dbReference type="SAM" id="MobiDB-lite"/>
    </source>
</evidence>
<keyword evidence="2" id="KW-0812">Transmembrane</keyword>
<dbReference type="AlphaFoldDB" id="A2G2Y2"/>
<dbReference type="VEuPathDB" id="TrichDB:TVAGG3_0348330"/>
<evidence type="ECO:0000313" key="3">
    <source>
        <dbReference type="EMBL" id="EAX88480.1"/>
    </source>
</evidence>
<reference evidence="3" key="2">
    <citation type="journal article" date="2007" name="Science">
        <title>Draft genome sequence of the sexually transmitted pathogen Trichomonas vaginalis.</title>
        <authorList>
            <person name="Carlton J.M."/>
            <person name="Hirt R.P."/>
            <person name="Silva J.C."/>
            <person name="Delcher A.L."/>
            <person name="Schatz M."/>
            <person name="Zhao Q."/>
            <person name="Wortman J.R."/>
            <person name="Bidwell S.L."/>
            <person name="Alsmark U.C.M."/>
            <person name="Besteiro S."/>
            <person name="Sicheritz-Ponten T."/>
            <person name="Noel C.J."/>
            <person name="Dacks J.B."/>
            <person name="Foster P.G."/>
            <person name="Simillion C."/>
            <person name="Van de Peer Y."/>
            <person name="Miranda-Saavedra D."/>
            <person name="Barton G.J."/>
            <person name="Westrop G.D."/>
            <person name="Mueller S."/>
            <person name="Dessi D."/>
            <person name="Fiori P.L."/>
            <person name="Ren Q."/>
            <person name="Paulsen I."/>
            <person name="Zhang H."/>
            <person name="Bastida-Corcuera F.D."/>
            <person name="Simoes-Barbosa A."/>
            <person name="Brown M.T."/>
            <person name="Hayes R.D."/>
            <person name="Mukherjee M."/>
            <person name="Okumura C.Y."/>
            <person name="Schneider R."/>
            <person name="Smith A.J."/>
            <person name="Vanacova S."/>
            <person name="Villalvazo M."/>
            <person name="Haas B.J."/>
            <person name="Pertea M."/>
            <person name="Feldblyum T.V."/>
            <person name="Utterback T.R."/>
            <person name="Shu C.L."/>
            <person name="Osoegawa K."/>
            <person name="de Jong P.J."/>
            <person name="Hrdy I."/>
            <person name="Horvathova L."/>
            <person name="Zubacova Z."/>
            <person name="Dolezal P."/>
            <person name="Malik S.B."/>
            <person name="Logsdon J.M. Jr."/>
            <person name="Henze K."/>
            <person name="Gupta A."/>
            <person name="Wang C.C."/>
            <person name="Dunne R.L."/>
            <person name="Upcroft J.A."/>
            <person name="Upcroft P."/>
            <person name="White O."/>
            <person name="Salzberg S.L."/>
            <person name="Tang P."/>
            <person name="Chiu C.-H."/>
            <person name="Lee Y.-S."/>
            <person name="Embley T.M."/>
            <person name="Coombs G.H."/>
            <person name="Mottram J.C."/>
            <person name="Tachezy J."/>
            <person name="Fraser-Liggett C.M."/>
            <person name="Johnson P.J."/>
        </authorList>
    </citation>
    <scope>NUCLEOTIDE SEQUENCE [LARGE SCALE GENOMIC DNA]</scope>
    <source>
        <strain evidence="3">G3</strain>
    </source>
</reference>
<dbReference type="RefSeq" id="XP_001301410.1">
    <property type="nucleotide sequence ID" value="XM_001301409.1"/>
</dbReference>
<accession>A2G2Y2</accession>
<feature type="region of interest" description="Disordered" evidence="1">
    <location>
        <begin position="438"/>
        <end position="476"/>
    </location>
</feature>
<evidence type="ECO:0000313" key="4">
    <source>
        <dbReference type="Proteomes" id="UP000001542"/>
    </source>
</evidence>
<proteinExistence type="predicted"/>
<sequence>MLPILLLYRQRAKVNVEGNSIVLYSYGYEKGGKFSAAITNASQSTTFLFQLCTLDEFKNFTQSQKSYCEDLMSVCHLSTLEPVYNQASNTNMTVDQAGRYLTVITNCAGSASNYLLDVNFSNPNSLLSTDLQPCIYGKPIMTVFFGIGMIYWVINWILNFRGTSALHIFYTITIFFAFLYIFVDTFYYHHFHKSDAETGATESHIVFRFLWQFLLLAGLSFVSQGYGYLASSFSVKNMILIVLLSAVINASLMAFNYISSLSYSVIVMVIFAIAFCVYFRMFMFGVNEAVLTVRAHMYVIAEQGIDPSTTPLVRKMKLYTIMLYIIVGYFGLFLAQHIIFTFFPLPDAYSELITDIINCAMVYGVIFLFRLRKENTRGYQTIEEVGLEVQEFTREEVLQLNFDDVMERATNKWDGSALPPQPRIVESKTISQDFVEEIQTEKAPPMDNADIHEQHSDDDKKPSTNARADVDEGLLL</sequence>